<keyword evidence="3" id="KW-1185">Reference proteome</keyword>
<organism evidence="2 3">
    <name type="scientific">Nothophoma quercina</name>
    <dbReference type="NCBI Taxonomy" id="749835"/>
    <lineage>
        <taxon>Eukaryota</taxon>
        <taxon>Fungi</taxon>
        <taxon>Dikarya</taxon>
        <taxon>Ascomycota</taxon>
        <taxon>Pezizomycotina</taxon>
        <taxon>Dothideomycetes</taxon>
        <taxon>Pleosporomycetidae</taxon>
        <taxon>Pleosporales</taxon>
        <taxon>Pleosporineae</taxon>
        <taxon>Didymellaceae</taxon>
        <taxon>Nothophoma</taxon>
    </lineage>
</organism>
<accession>A0ABR3RRT0</accession>
<gene>
    <name evidence="2" type="ORF">SLS59_002695</name>
</gene>
<evidence type="ECO:0000313" key="3">
    <source>
        <dbReference type="Proteomes" id="UP001521222"/>
    </source>
</evidence>
<feature type="region of interest" description="Disordered" evidence="1">
    <location>
        <begin position="355"/>
        <end position="374"/>
    </location>
</feature>
<reference evidence="2 3" key="1">
    <citation type="submission" date="2024-02" db="EMBL/GenBank/DDBJ databases">
        <title>De novo assembly and annotation of 12 fungi associated with fruit tree decline syndrome in Ontario, Canada.</title>
        <authorList>
            <person name="Sulman M."/>
            <person name="Ellouze W."/>
            <person name="Ilyukhin E."/>
        </authorList>
    </citation>
    <scope>NUCLEOTIDE SEQUENCE [LARGE SCALE GENOMIC DNA]</scope>
    <source>
        <strain evidence="2 3">M97-236</strain>
    </source>
</reference>
<feature type="compositionally biased region" description="Basic residues" evidence="1">
    <location>
        <begin position="85"/>
        <end position="94"/>
    </location>
</feature>
<feature type="compositionally biased region" description="Acidic residues" evidence="1">
    <location>
        <begin position="324"/>
        <end position="333"/>
    </location>
</feature>
<dbReference type="Proteomes" id="UP001521222">
    <property type="component" value="Unassembled WGS sequence"/>
</dbReference>
<feature type="region of interest" description="Disordered" evidence="1">
    <location>
        <begin position="319"/>
        <end position="347"/>
    </location>
</feature>
<feature type="compositionally biased region" description="Basic residues" evidence="1">
    <location>
        <begin position="216"/>
        <end position="226"/>
    </location>
</feature>
<protein>
    <submittedName>
        <fullName evidence="2">Uncharacterized protein</fullName>
    </submittedName>
</protein>
<comment type="caution">
    <text evidence="2">The sequence shown here is derived from an EMBL/GenBank/DDBJ whole genome shotgun (WGS) entry which is preliminary data.</text>
</comment>
<evidence type="ECO:0000313" key="2">
    <source>
        <dbReference type="EMBL" id="KAL1606993.1"/>
    </source>
</evidence>
<feature type="compositionally biased region" description="Basic and acidic residues" evidence="1">
    <location>
        <begin position="188"/>
        <end position="204"/>
    </location>
</feature>
<proteinExistence type="predicted"/>
<name>A0ABR3RRT0_9PLEO</name>
<sequence>MNRTPSPARRVHTPPAPLHGDDWEPFSPRRSSRVAAQRSLHLEQTDAARTPRTRRDVTPTASSRKSVARTSNLTLSPPTSPVSSPRHRTPHSTRRALFPAATALDSDSDVPPPTSGRRFLASMAPGMLPTPAKTPRKRALFSEESTKSTARVLFPPRPATIDEVTPRKARKFTKNIYSLNSFEEAGESSEKIEIFTDSKERIPTADEDEENPFVTKKGKGKAKSKTKATPQRSRKIDAKTLEMEEKVDREEGMVYIFRGRKVFRKFHDDHPSDAPTEEEDASGDDLQLLRQAGHEARRPLTRSSIKPKLLFQEEIKQRKVENGEVSDEEEAVTDIETPIATPSRGKGKMVMHIADSLQEATPPPTVRKPKRGMY</sequence>
<feature type="compositionally biased region" description="Polar residues" evidence="1">
    <location>
        <begin position="62"/>
        <end position="75"/>
    </location>
</feature>
<feature type="region of interest" description="Disordered" evidence="1">
    <location>
        <begin position="188"/>
        <end position="235"/>
    </location>
</feature>
<dbReference type="EMBL" id="JAKIXB020000007">
    <property type="protein sequence ID" value="KAL1606993.1"/>
    <property type="molecule type" value="Genomic_DNA"/>
</dbReference>
<feature type="region of interest" description="Disordered" evidence="1">
    <location>
        <begin position="1"/>
        <end position="161"/>
    </location>
</feature>
<evidence type="ECO:0000256" key="1">
    <source>
        <dbReference type="SAM" id="MobiDB-lite"/>
    </source>
</evidence>